<keyword evidence="2" id="KW-0238">DNA-binding</keyword>
<dbReference type="InterPro" id="IPR036390">
    <property type="entry name" value="WH_DNA-bd_sf"/>
</dbReference>
<dbReference type="InterPro" id="IPR001845">
    <property type="entry name" value="HTH_ArsR_DNA-bd_dom"/>
</dbReference>
<evidence type="ECO:0000256" key="2">
    <source>
        <dbReference type="ARBA" id="ARBA00023125"/>
    </source>
</evidence>
<keyword evidence="3" id="KW-0804">Transcription</keyword>
<dbReference type="InterPro" id="IPR051081">
    <property type="entry name" value="HTH_MetalResp_TranReg"/>
</dbReference>
<gene>
    <name evidence="5" type="ORF">RAE03_09090</name>
</gene>
<comment type="caution">
    <text evidence="5">The sequence shown here is derived from an EMBL/GenBank/DDBJ whole genome shotgun (WGS) entry which is preliminary data.</text>
</comment>
<evidence type="ECO:0000259" key="4">
    <source>
        <dbReference type="PROSITE" id="PS50987"/>
    </source>
</evidence>
<evidence type="ECO:0000313" key="5">
    <source>
        <dbReference type="EMBL" id="MDV2419922.1"/>
    </source>
</evidence>
<dbReference type="PRINTS" id="PR00778">
    <property type="entry name" value="HTHARSR"/>
</dbReference>
<dbReference type="GO" id="GO:0003700">
    <property type="term" value="F:DNA-binding transcription factor activity"/>
    <property type="evidence" value="ECO:0007669"/>
    <property type="project" value="InterPro"/>
</dbReference>
<dbReference type="NCBIfam" id="NF033788">
    <property type="entry name" value="HTH_metalloreg"/>
    <property type="match status" value="1"/>
</dbReference>
<protein>
    <submittedName>
        <fullName evidence="5">Winged helix-turn-helix domain-containing protein</fullName>
    </submittedName>
</protein>
<dbReference type="InterPro" id="IPR011991">
    <property type="entry name" value="ArsR-like_HTH"/>
</dbReference>
<dbReference type="GO" id="GO:0003677">
    <property type="term" value="F:DNA binding"/>
    <property type="evidence" value="ECO:0007669"/>
    <property type="project" value="UniProtKB-KW"/>
</dbReference>
<reference evidence="5" key="1">
    <citation type="submission" date="2023-08" db="EMBL/GenBank/DDBJ databases">
        <title>Genomic characterization of the C. tuberculostearicum species complex, a ubiquitous member of the human skin microbiome.</title>
        <authorList>
            <person name="Ahmed N."/>
            <person name="Deming C."/>
            <person name="Conlan S."/>
            <person name="Segre J."/>
        </authorList>
    </citation>
    <scope>NUCLEOTIDE SEQUENCE</scope>
    <source>
        <strain evidence="5">CTNIH22</strain>
    </source>
</reference>
<organism evidence="5 6">
    <name type="scientific">Corynebacterium tuberculostearicum</name>
    <dbReference type="NCBI Taxonomy" id="38304"/>
    <lineage>
        <taxon>Bacteria</taxon>
        <taxon>Bacillati</taxon>
        <taxon>Actinomycetota</taxon>
        <taxon>Actinomycetes</taxon>
        <taxon>Mycobacteriales</taxon>
        <taxon>Corynebacteriaceae</taxon>
        <taxon>Corynebacterium</taxon>
    </lineage>
</organism>
<dbReference type="SUPFAM" id="SSF46785">
    <property type="entry name" value="Winged helix' DNA-binding domain"/>
    <property type="match status" value="1"/>
</dbReference>
<evidence type="ECO:0000313" key="6">
    <source>
        <dbReference type="Proteomes" id="UP001185706"/>
    </source>
</evidence>
<dbReference type="SMART" id="SM00418">
    <property type="entry name" value="HTH_ARSR"/>
    <property type="match status" value="1"/>
</dbReference>
<dbReference type="EMBL" id="JAVBIB010000014">
    <property type="protein sequence ID" value="MDV2419922.1"/>
    <property type="molecule type" value="Genomic_DNA"/>
</dbReference>
<evidence type="ECO:0000256" key="1">
    <source>
        <dbReference type="ARBA" id="ARBA00023015"/>
    </source>
</evidence>
<dbReference type="PANTHER" id="PTHR33154:SF18">
    <property type="entry name" value="ARSENICAL RESISTANCE OPERON REPRESSOR"/>
    <property type="match status" value="1"/>
</dbReference>
<dbReference type="Proteomes" id="UP001185706">
    <property type="component" value="Unassembled WGS sequence"/>
</dbReference>
<dbReference type="CDD" id="cd00090">
    <property type="entry name" value="HTH_ARSR"/>
    <property type="match status" value="1"/>
</dbReference>
<evidence type="ECO:0000256" key="3">
    <source>
        <dbReference type="ARBA" id="ARBA00023163"/>
    </source>
</evidence>
<dbReference type="Pfam" id="PF01022">
    <property type="entry name" value="HTH_5"/>
    <property type="match status" value="1"/>
</dbReference>
<dbReference type="AlphaFoldDB" id="A0AAE4NKU1"/>
<dbReference type="PROSITE" id="PS50987">
    <property type="entry name" value="HTH_ARSR_2"/>
    <property type="match status" value="1"/>
</dbReference>
<dbReference type="InterPro" id="IPR036388">
    <property type="entry name" value="WH-like_DNA-bd_sf"/>
</dbReference>
<dbReference type="Gene3D" id="1.10.10.10">
    <property type="entry name" value="Winged helix-like DNA-binding domain superfamily/Winged helix DNA-binding domain"/>
    <property type="match status" value="1"/>
</dbReference>
<sequence>MLAPLLKPLAEENRLAIVLSLTSGPCSNKQLQEATGLSQALVSHHIAALRDAELISVRAQGRANMYELCCEQLAVPVQWLAHLATLTPEGQKACCTNAAVDNNTSEQETSQ</sequence>
<proteinExistence type="predicted"/>
<name>A0AAE4NKU1_9CORY</name>
<keyword evidence="1" id="KW-0805">Transcription regulation</keyword>
<dbReference type="PANTHER" id="PTHR33154">
    <property type="entry name" value="TRANSCRIPTIONAL REGULATOR, ARSR FAMILY"/>
    <property type="match status" value="1"/>
</dbReference>
<accession>A0AAE4NKU1</accession>
<feature type="domain" description="HTH arsR-type" evidence="4">
    <location>
        <begin position="1"/>
        <end position="88"/>
    </location>
</feature>